<feature type="non-terminal residue" evidence="2">
    <location>
        <position position="1"/>
    </location>
</feature>
<evidence type="ECO:0000256" key="1">
    <source>
        <dbReference type="SAM" id="MobiDB-lite"/>
    </source>
</evidence>
<gene>
    <name evidence="2" type="ORF">B296_00010962</name>
</gene>
<accession>A0A426ZHD8</accession>
<comment type="caution">
    <text evidence="2">The sequence shown here is derived from an EMBL/GenBank/DDBJ whole genome shotgun (WGS) entry which is preliminary data.</text>
</comment>
<evidence type="ECO:0000313" key="2">
    <source>
        <dbReference type="EMBL" id="RRT63407.1"/>
    </source>
</evidence>
<feature type="region of interest" description="Disordered" evidence="1">
    <location>
        <begin position="24"/>
        <end position="55"/>
    </location>
</feature>
<sequence length="133" mass="14753">GFCFEIRIRIRIRILVRIRTRATTTKKGSKKAVKREGRAAKPSSSSQDGHERIPRGIPRLVAGVSDAFDANEEGTAEQDIIRGKPAGPPVSSRLPLMLPDKVQRSKVYFYSFLHNGCFISKVSIGQSEAKVCR</sequence>
<name>A0A426ZHD8_ENSVE</name>
<organism evidence="2 3">
    <name type="scientific">Ensete ventricosum</name>
    <name type="common">Abyssinian banana</name>
    <name type="synonym">Musa ensete</name>
    <dbReference type="NCBI Taxonomy" id="4639"/>
    <lineage>
        <taxon>Eukaryota</taxon>
        <taxon>Viridiplantae</taxon>
        <taxon>Streptophyta</taxon>
        <taxon>Embryophyta</taxon>
        <taxon>Tracheophyta</taxon>
        <taxon>Spermatophyta</taxon>
        <taxon>Magnoliopsida</taxon>
        <taxon>Liliopsida</taxon>
        <taxon>Zingiberales</taxon>
        <taxon>Musaceae</taxon>
        <taxon>Ensete</taxon>
    </lineage>
</organism>
<dbReference type="AlphaFoldDB" id="A0A426ZHD8"/>
<dbReference type="Proteomes" id="UP000287651">
    <property type="component" value="Unassembled WGS sequence"/>
</dbReference>
<proteinExistence type="predicted"/>
<protein>
    <submittedName>
        <fullName evidence="2">Uncharacterized protein</fullName>
    </submittedName>
</protein>
<evidence type="ECO:0000313" key="3">
    <source>
        <dbReference type="Proteomes" id="UP000287651"/>
    </source>
</evidence>
<reference evidence="2 3" key="1">
    <citation type="journal article" date="2014" name="Agronomy (Basel)">
        <title>A Draft Genome Sequence for Ensete ventricosum, the Drought-Tolerant Tree Against Hunger.</title>
        <authorList>
            <person name="Harrison J."/>
            <person name="Moore K.A."/>
            <person name="Paszkiewicz K."/>
            <person name="Jones T."/>
            <person name="Grant M."/>
            <person name="Ambacheew D."/>
            <person name="Muzemil S."/>
            <person name="Studholme D.J."/>
        </authorList>
    </citation>
    <scope>NUCLEOTIDE SEQUENCE [LARGE SCALE GENOMIC DNA]</scope>
</reference>
<dbReference type="EMBL" id="AMZH03006609">
    <property type="protein sequence ID" value="RRT63407.1"/>
    <property type="molecule type" value="Genomic_DNA"/>
</dbReference>